<comment type="similarity">
    <text evidence="2">Belongs to the membrane fusion protein (MFP) (TC 8.A.1) family.</text>
</comment>
<sequence length="422" mass="46393">MLKDYKKMVMILLIFGLTITVLTGCGSNKAKQTSDQEKTQQAVGIPVEIITAKTGEISNYITVTGTAKAIKSSSLTPELQKRVTEILVDEGDKVKVADKLIQLDQADIKAQVAEAKTAFNSAQAALEELLAGSRQEEIDKLTAQVEQAKVSYEQTERDYKRYQRLFDKEAISKQQLESLRTEYISAKNNYKALQESLKMAQAGPTQEAINTQRSNVEQARAQLNTAQLNLDKTQIKAPFAGLIAKVDIEVGEMAGAQPVISILDLSSIKIKTYVSEKNINSLELNQSVEVDFNALDHKLEGEIENISPALNQEKLGFPVEIKVNNTDNLIKEGMYAEVKIKTEHSAGKIVIPKQALIQENDKSYVYTVKKNKAVKKEVNTGLTTTENIEILSGIEVGDKVITVGSEQVTAGYEVRIVGGGEQ</sequence>
<proteinExistence type="inferred from homology"/>
<dbReference type="GO" id="GO:0022857">
    <property type="term" value="F:transmembrane transporter activity"/>
    <property type="evidence" value="ECO:0007669"/>
    <property type="project" value="InterPro"/>
</dbReference>
<dbReference type="PROSITE" id="PS51257">
    <property type="entry name" value="PROKAR_LIPOPROTEIN"/>
    <property type="match status" value="1"/>
</dbReference>
<comment type="caution">
    <text evidence="8">The sequence shown here is derived from an EMBL/GenBank/DDBJ whole genome shotgun (WGS) entry which is preliminary data.</text>
</comment>
<dbReference type="InterPro" id="IPR058792">
    <property type="entry name" value="Beta-barrel_RND_2"/>
</dbReference>
<dbReference type="GO" id="GO:0016020">
    <property type="term" value="C:membrane"/>
    <property type="evidence" value="ECO:0007669"/>
    <property type="project" value="InterPro"/>
</dbReference>
<dbReference type="Gene3D" id="2.40.30.170">
    <property type="match status" value="1"/>
</dbReference>
<feature type="domain" description="YknX-like C-terminal permuted SH3-like" evidence="7">
    <location>
        <begin position="349"/>
        <end position="415"/>
    </location>
</feature>
<feature type="domain" description="YbhG-like alpha-helical hairpin" evidence="5">
    <location>
        <begin position="103"/>
        <end position="231"/>
    </location>
</feature>
<organism evidence="8 9">
    <name type="scientific">Orenia marismortui</name>
    <dbReference type="NCBI Taxonomy" id="46469"/>
    <lineage>
        <taxon>Bacteria</taxon>
        <taxon>Bacillati</taxon>
        <taxon>Bacillota</taxon>
        <taxon>Clostridia</taxon>
        <taxon>Halanaerobiales</taxon>
        <taxon>Halobacteroidaceae</taxon>
        <taxon>Orenia</taxon>
    </lineage>
</organism>
<protein>
    <submittedName>
        <fullName evidence="8">RND family efflux transporter MFP subunit</fullName>
    </submittedName>
</protein>
<dbReference type="InterPro" id="IPR006143">
    <property type="entry name" value="RND_pump_MFP"/>
</dbReference>
<dbReference type="Gene3D" id="2.40.420.20">
    <property type="match status" value="1"/>
</dbReference>
<dbReference type="PANTHER" id="PTHR32347">
    <property type="entry name" value="EFFLUX SYSTEM COMPONENT YKNX-RELATED"/>
    <property type="match status" value="1"/>
</dbReference>
<evidence type="ECO:0000256" key="4">
    <source>
        <dbReference type="SAM" id="Coils"/>
    </source>
</evidence>
<dbReference type="RefSeq" id="WP_134118710.1">
    <property type="nucleotide sequence ID" value="NZ_SOEG01000040.1"/>
</dbReference>
<dbReference type="GO" id="GO:0030313">
    <property type="term" value="C:cell envelope"/>
    <property type="evidence" value="ECO:0007669"/>
    <property type="project" value="UniProtKB-SubCell"/>
</dbReference>
<evidence type="ECO:0000259" key="6">
    <source>
        <dbReference type="Pfam" id="PF25954"/>
    </source>
</evidence>
<evidence type="ECO:0000256" key="1">
    <source>
        <dbReference type="ARBA" id="ARBA00004196"/>
    </source>
</evidence>
<dbReference type="NCBIfam" id="TIGR01730">
    <property type="entry name" value="RND_mfp"/>
    <property type="match status" value="1"/>
</dbReference>
<gene>
    <name evidence="8" type="ORF">C7959_14015</name>
</gene>
<evidence type="ECO:0000259" key="7">
    <source>
        <dbReference type="Pfam" id="PF25989"/>
    </source>
</evidence>
<dbReference type="InterPro" id="IPR058637">
    <property type="entry name" value="YknX-like_C"/>
</dbReference>
<dbReference type="PANTHER" id="PTHR32347:SF23">
    <property type="entry name" value="BLL5650 PROTEIN"/>
    <property type="match status" value="1"/>
</dbReference>
<dbReference type="Gene3D" id="1.10.287.470">
    <property type="entry name" value="Helix hairpin bin"/>
    <property type="match status" value="2"/>
</dbReference>
<dbReference type="EMBL" id="SOEG01000040">
    <property type="protein sequence ID" value="TDX46479.1"/>
    <property type="molecule type" value="Genomic_DNA"/>
</dbReference>
<accession>A0A4V3GX45</accession>
<comment type="subcellular location">
    <subcellularLocation>
        <location evidence="1">Cell envelope</location>
    </subcellularLocation>
</comment>
<dbReference type="STRING" id="926561.GCA_000379025_00068"/>
<evidence type="ECO:0000256" key="3">
    <source>
        <dbReference type="ARBA" id="ARBA00023054"/>
    </source>
</evidence>
<keyword evidence="3 4" id="KW-0175">Coiled coil</keyword>
<feature type="domain" description="CusB-like beta-barrel" evidence="6">
    <location>
        <begin position="271"/>
        <end position="343"/>
    </location>
</feature>
<dbReference type="Pfam" id="PF25881">
    <property type="entry name" value="HH_YBHG"/>
    <property type="match status" value="1"/>
</dbReference>
<dbReference type="Proteomes" id="UP000295832">
    <property type="component" value="Unassembled WGS sequence"/>
</dbReference>
<evidence type="ECO:0000259" key="5">
    <source>
        <dbReference type="Pfam" id="PF25881"/>
    </source>
</evidence>
<dbReference type="InterPro" id="IPR059052">
    <property type="entry name" value="HH_YbhG-like"/>
</dbReference>
<dbReference type="AlphaFoldDB" id="A0A4V3GX45"/>
<dbReference type="Pfam" id="PF25954">
    <property type="entry name" value="Beta-barrel_RND_2"/>
    <property type="match status" value="1"/>
</dbReference>
<evidence type="ECO:0000313" key="8">
    <source>
        <dbReference type="EMBL" id="TDX46479.1"/>
    </source>
</evidence>
<keyword evidence="9" id="KW-1185">Reference proteome</keyword>
<feature type="coiled-coil region" evidence="4">
    <location>
        <begin position="138"/>
        <end position="236"/>
    </location>
</feature>
<evidence type="ECO:0000313" key="9">
    <source>
        <dbReference type="Proteomes" id="UP000295832"/>
    </source>
</evidence>
<reference evidence="8 9" key="1">
    <citation type="submission" date="2019-03" db="EMBL/GenBank/DDBJ databases">
        <title>Subsurface microbial communities from deep shales in Ohio and West Virginia, USA.</title>
        <authorList>
            <person name="Wrighton K."/>
        </authorList>
    </citation>
    <scope>NUCLEOTIDE SEQUENCE [LARGE SCALE GENOMIC DNA]</scope>
    <source>
        <strain evidence="8 9">MSL 6dP</strain>
    </source>
</reference>
<dbReference type="Pfam" id="PF25989">
    <property type="entry name" value="YknX_C"/>
    <property type="match status" value="1"/>
</dbReference>
<dbReference type="InterPro" id="IPR050465">
    <property type="entry name" value="UPF0194_transport"/>
</dbReference>
<dbReference type="SUPFAM" id="SSF111369">
    <property type="entry name" value="HlyD-like secretion proteins"/>
    <property type="match status" value="2"/>
</dbReference>
<evidence type="ECO:0000256" key="2">
    <source>
        <dbReference type="ARBA" id="ARBA00009477"/>
    </source>
</evidence>
<name>A0A4V3GX45_9FIRM</name>
<dbReference type="Gene3D" id="2.40.50.100">
    <property type="match status" value="2"/>
</dbReference>